<evidence type="ECO:0000313" key="4">
    <source>
        <dbReference type="Proteomes" id="UP001276840"/>
    </source>
</evidence>
<dbReference type="InterPro" id="IPR011105">
    <property type="entry name" value="Cell_wall_hydrolase_SleB"/>
</dbReference>
<gene>
    <name evidence="3" type="ORF">RFM68_29140</name>
</gene>
<dbReference type="InterPro" id="IPR019262">
    <property type="entry name" value="DUF2272"/>
</dbReference>
<accession>A0ABU4ZX97</accession>
<organism evidence="3 4">
    <name type="scientific">Mesorhizobium montanum</name>
    <dbReference type="NCBI Taxonomy" id="3072323"/>
    <lineage>
        <taxon>Bacteria</taxon>
        <taxon>Pseudomonadati</taxon>
        <taxon>Pseudomonadota</taxon>
        <taxon>Alphaproteobacteria</taxon>
        <taxon>Hyphomicrobiales</taxon>
        <taxon>Phyllobacteriaceae</taxon>
        <taxon>Mesorhizobium</taxon>
    </lineage>
</organism>
<feature type="domain" description="DUF2272" evidence="2">
    <location>
        <begin position="536"/>
        <end position="682"/>
    </location>
</feature>
<dbReference type="EMBL" id="JAVIJF010000027">
    <property type="protein sequence ID" value="MDX8528551.1"/>
    <property type="molecule type" value="Genomic_DNA"/>
</dbReference>
<evidence type="ECO:0000259" key="1">
    <source>
        <dbReference type="Pfam" id="PF07486"/>
    </source>
</evidence>
<dbReference type="Pfam" id="PF10030">
    <property type="entry name" value="DUF2272"/>
    <property type="match status" value="1"/>
</dbReference>
<name>A0ABU4ZX97_9HYPH</name>
<reference evidence="3 4" key="1">
    <citation type="submission" date="2023-08" db="EMBL/GenBank/DDBJ databases">
        <title>Implementing the SeqCode for naming new Mesorhizobium species isolated from Vachellia karroo root nodules.</title>
        <authorList>
            <person name="Van Lill M."/>
        </authorList>
    </citation>
    <scope>NUCLEOTIDE SEQUENCE [LARGE SCALE GENOMIC DNA]</scope>
    <source>
        <strain evidence="3 4">MSK 1335</strain>
    </source>
</reference>
<keyword evidence="4" id="KW-1185">Reference proteome</keyword>
<comment type="caution">
    <text evidence="3">The sequence shown here is derived from an EMBL/GenBank/DDBJ whole genome shotgun (WGS) entry which is preliminary data.</text>
</comment>
<dbReference type="InterPro" id="IPR042047">
    <property type="entry name" value="SleB_dom1"/>
</dbReference>
<proteinExistence type="predicted"/>
<dbReference type="RefSeq" id="WP_320236464.1">
    <property type="nucleotide sequence ID" value="NZ_JAVIJF010000027.1"/>
</dbReference>
<dbReference type="Pfam" id="PF07486">
    <property type="entry name" value="Hydrolase_2"/>
    <property type="match status" value="1"/>
</dbReference>
<feature type="domain" description="Cell wall hydrolase SleB" evidence="1">
    <location>
        <begin position="317"/>
        <end position="397"/>
    </location>
</feature>
<protein>
    <submittedName>
        <fullName evidence="3">DUF2272 domain-containing protein</fullName>
    </submittedName>
</protein>
<dbReference type="Proteomes" id="UP001276840">
    <property type="component" value="Unassembled WGS sequence"/>
</dbReference>
<evidence type="ECO:0000313" key="3">
    <source>
        <dbReference type="EMBL" id="MDX8528551.1"/>
    </source>
</evidence>
<sequence length="685" mass="71822">MAVMIDSRTLAGKPVGNLAGPSLGIFVKTGAKVEVLSELPPDFIEIKVLDMAGQPTGWVTDDAVDKNAGELPPVDGATLASVAVTHADAFGVNGHFLIAYAHMRSGFKPSGFPGGEQGPFGLSAVEWAYYGARDDLGIELPAEALNEWRSQSLVSAARLMVVQNMLTEAAGRAPSWAEVALALMCGPAAVAAAIKAPASKVTDLVAADAAGVDAASIAARFSEFVDGQTAAGAAEKIAVKLQASADVTRALVQALVPDDGSGSSTVNDSNDQASTGAVTGTGKLIDISDTDLDALARVAKSEVGHFGQYGQDQLEGGLAAVVDTIFNRVAHVAFPGSIQRVIDQKKQFSAINPLGTWSKLPVAGPAIFDIVRGHVEARAGGKASIIKSGLNFLNPFISSASAMNDWGKFVVAHAVAKFGNEARHDVHFHGTRPGGGQPGEYVLKRGGQSFQFGPDGQPEAPAVAGASTGTFTATGTSQAATIQARLIENALAEWNFFEQGNRQETDDPQFRRIGTYWQSVGQDFDGRSLIPGSKPGTMVNPPWSAAFISYIVRISGGGDRFQYAQAHAIYVQDFVAGRPGGLYEAMRPEHYAPQPGDLVHAGREGAKRFDFDAAREAFKADKRYASHSDLVIEVDLNKGVAITIGGNVSETVAKKRLKLNGDGTLKTRSDSVGVLPWIAVLRCVG</sequence>
<evidence type="ECO:0000259" key="2">
    <source>
        <dbReference type="Pfam" id="PF10030"/>
    </source>
</evidence>
<dbReference type="Gene3D" id="1.10.10.2520">
    <property type="entry name" value="Cell wall hydrolase SleB, domain 1"/>
    <property type="match status" value="1"/>
</dbReference>